<dbReference type="Pfam" id="PF17678">
    <property type="entry name" value="Glyco_hydro_92N"/>
    <property type="match status" value="1"/>
</dbReference>
<dbReference type="Gene3D" id="3.30.2080.10">
    <property type="entry name" value="GH92 mannosidase domain"/>
    <property type="match status" value="1"/>
</dbReference>
<dbReference type="Gene3D" id="2.60.120.260">
    <property type="entry name" value="Galactose-binding domain-like"/>
    <property type="match status" value="2"/>
</dbReference>
<dbReference type="InterPro" id="IPR050883">
    <property type="entry name" value="PNGase"/>
</dbReference>
<evidence type="ECO:0000313" key="4">
    <source>
        <dbReference type="Proteomes" id="UP001143480"/>
    </source>
</evidence>
<gene>
    <name evidence="3" type="ORF">GCM10017581_069300</name>
</gene>
<dbReference type="PROSITE" id="PS50022">
    <property type="entry name" value="FA58C_3"/>
    <property type="match status" value="2"/>
</dbReference>
<dbReference type="Proteomes" id="UP001143480">
    <property type="component" value="Unassembled WGS sequence"/>
</dbReference>
<keyword evidence="1" id="KW-0732">Signal</keyword>
<dbReference type="InterPro" id="IPR008928">
    <property type="entry name" value="6-hairpin_glycosidase_sf"/>
</dbReference>
<dbReference type="RefSeq" id="WP_261964165.1">
    <property type="nucleotide sequence ID" value="NZ_BAAAXA010000003.1"/>
</dbReference>
<dbReference type="NCBIfam" id="TIGR01180">
    <property type="entry name" value="aman2_put"/>
    <property type="match status" value="1"/>
</dbReference>
<dbReference type="InterPro" id="IPR008979">
    <property type="entry name" value="Galactose-bd-like_sf"/>
</dbReference>
<dbReference type="SUPFAM" id="SSF48208">
    <property type="entry name" value="Six-hairpin glycosidases"/>
    <property type="match status" value="1"/>
</dbReference>
<dbReference type="EMBL" id="BSFP01000054">
    <property type="protein sequence ID" value="GLL05183.1"/>
    <property type="molecule type" value="Genomic_DNA"/>
</dbReference>
<dbReference type="GO" id="GO:0005829">
    <property type="term" value="C:cytosol"/>
    <property type="evidence" value="ECO:0007669"/>
    <property type="project" value="TreeGrafter"/>
</dbReference>
<dbReference type="InterPro" id="IPR005887">
    <property type="entry name" value="GH92_a_mannosidase_put"/>
</dbReference>
<dbReference type="Gene3D" id="2.70.98.10">
    <property type="match status" value="1"/>
</dbReference>
<organism evidence="3 4">
    <name type="scientific">Dactylosporangium matsuzakiense</name>
    <dbReference type="NCBI Taxonomy" id="53360"/>
    <lineage>
        <taxon>Bacteria</taxon>
        <taxon>Bacillati</taxon>
        <taxon>Actinomycetota</taxon>
        <taxon>Actinomycetes</taxon>
        <taxon>Micromonosporales</taxon>
        <taxon>Micromonosporaceae</taxon>
        <taxon>Dactylosporangium</taxon>
    </lineage>
</organism>
<feature type="domain" description="F5/8 type C" evidence="2">
    <location>
        <begin position="980"/>
        <end position="1073"/>
    </location>
</feature>
<evidence type="ECO:0000256" key="1">
    <source>
        <dbReference type="SAM" id="SignalP"/>
    </source>
</evidence>
<comment type="caution">
    <text evidence="3">The sequence shown here is derived from an EMBL/GenBank/DDBJ whole genome shotgun (WGS) entry which is preliminary data.</text>
</comment>
<sequence length="1073" mass="112279">MRRLLSTILAAACAAAVTVTVTALGAPARAAVPADLTGLVNPLIGTQKEGNTFPGAALPFGMAQVSPDTGWGTGYNYDHTKVWGFSQTHLSGVGCPVAGEVPLMPTVGAVSSSDPNTYGQALNHAQEQATPGYYRLGMPDGVTAELTATLRSGWQRYTFPAGTQSNVLFNTAQARGSATGASNSSVSIPNSTTVEGSVTASGFCNTSPAHTIYFTAQFSRPFASFGTWAGSTFTSGSQSSSGGGARGGWVRFDTSADRAVTVKVGLSYTGLAGARSNLSAETSAAGFNFDAVRTAAHDTWNAKLHRAEVDGGTTDRQVAFYTSLYHSLLHPNLAGDVDGSYRGFDNAVHTASGYTPYQTFSLWDTYRAQNQLVALLEPQVARDSALSLLAVDRELGWLPRWALDNTETNTMTGDPVTPFLVDLWSRGLLSGYEEQFYTALRKNAFGTPPASTGLNARNGNPYYTALGYIPTGVQCTPTNSFDNDCQYPSSSTLEYAAADSALAIMARALGHTADADQLAVRGQHYRNLFDPSIGFFRPRNANGVFAPAYSPTDGAHTFHEAGAYQYQWLVPQDPDGLVGLLGGKANANSRLDQFFAYSDLLSDPSGTAHDKWVNGAYDYYSFTTYNPNNEPDLLAPYTYLWTGQPYKTATVLRAAYTLFANGPNGVTGNDDLGTMSAWYVFASLGLYPLMNGANFYGVSTPQFPSAKVTAGSFGSQQGGTITINAPGVTDANRYIATASLGGTAFTRTWLAQSDIAHGASLEYSVSGTPGTWGTAAGDTPPSADHITPPAAAVNLAQGRPATGSAGCASSEGPDKAVNGSVTAGNADKFCSTAAGAWVQVDLGSAQPLNRLVVKHAGAGGEQSGYNTKAFNLQLSTDGSTWSTPVSVTGNADPVTTHQIATTTARYVRLNVTTPTQTADGATRIYELEAYGPALTNWALNRPVTGSTACAASEGPEKAVNGSVSGGNSDKFCSATAGATLQVDLGAGRSISRFELAHAQAGGESADYNTKAFTIDVSPDGTTWTRAVTVTANTAANTAHPVAVSGRYVRLTVQTPTQIANDTVTRLYELRALG</sequence>
<dbReference type="AlphaFoldDB" id="A0A9W6KPI2"/>
<protein>
    <recommendedName>
        <fullName evidence="2">F5/8 type C domain-containing protein</fullName>
    </recommendedName>
</protein>
<feature type="domain" description="F5/8 type C" evidence="2">
    <location>
        <begin position="787"/>
        <end position="932"/>
    </location>
</feature>
<accession>A0A9W6KPI2</accession>
<proteinExistence type="predicted"/>
<dbReference type="GO" id="GO:0000224">
    <property type="term" value="F:peptide-N4-(N-acetyl-beta-glucosaminyl)asparagine amidase activity"/>
    <property type="evidence" value="ECO:0007669"/>
    <property type="project" value="TreeGrafter"/>
</dbReference>
<name>A0A9W6KPI2_9ACTN</name>
<dbReference type="InterPro" id="IPR014718">
    <property type="entry name" value="GH-type_carb-bd"/>
</dbReference>
<dbReference type="InterPro" id="IPR041371">
    <property type="entry name" value="GH92_N"/>
</dbReference>
<dbReference type="SUPFAM" id="SSF49785">
    <property type="entry name" value="Galactose-binding domain-like"/>
    <property type="match status" value="2"/>
</dbReference>
<dbReference type="Pfam" id="PF00754">
    <property type="entry name" value="F5_F8_type_C"/>
    <property type="match status" value="2"/>
</dbReference>
<dbReference type="Pfam" id="PF07971">
    <property type="entry name" value="Glyco_hydro_92"/>
    <property type="match status" value="1"/>
</dbReference>
<keyword evidence="4" id="KW-1185">Reference proteome</keyword>
<dbReference type="InterPro" id="IPR000421">
    <property type="entry name" value="FA58C"/>
</dbReference>
<evidence type="ECO:0000259" key="2">
    <source>
        <dbReference type="PROSITE" id="PS50022"/>
    </source>
</evidence>
<dbReference type="Gene3D" id="1.20.1610.10">
    <property type="entry name" value="alpha-1,2-mannosidases domains"/>
    <property type="match status" value="1"/>
</dbReference>
<dbReference type="InterPro" id="IPR012939">
    <property type="entry name" value="Glyco_hydro_92"/>
</dbReference>
<reference evidence="3" key="1">
    <citation type="journal article" date="2014" name="Int. J. Syst. Evol. Microbiol.">
        <title>Complete genome sequence of Corynebacterium casei LMG S-19264T (=DSM 44701T), isolated from a smear-ripened cheese.</title>
        <authorList>
            <consortium name="US DOE Joint Genome Institute (JGI-PGF)"/>
            <person name="Walter F."/>
            <person name="Albersmeier A."/>
            <person name="Kalinowski J."/>
            <person name="Ruckert C."/>
        </authorList>
    </citation>
    <scope>NUCLEOTIDE SEQUENCE</scope>
    <source>
        <strain evidence="3">VKM Ac-1321</strain>
    </source>
</reference>
<dbReference type="PANTHER" id="PTHR12143">
    <property type="entry name" value="PEPTIDE N-GLYCANASE PNGASE -RELATED"/>
    <property type="match status" value="1"/>
</dbReference>
<feature type="signal peptide" evidence="1">
    <location>
        <begin position="1"/>
        <end position="30"/>
    </location>
</feature>
<dbReference type="PANTHER" id="PTHR12143:SF39">
    <property type="entry name" value="SECRETED PROTEIN"/>
    <property type="match status" value="1"/>
</dbReference>
<reference evidence="3" key="2">
    <citation type="submission" date="2023-01" db="EMBL/GenBank/DDBJ databases">
        <authorList>
            <person name="Sun Q."/>
            <person name="Evtushenko L."/>
        </authorList>
    </citation>
    <scope>NUCLEOTIDE SEQUENCE</scope>
    <source>
        <strain evidence="3">VKM Ac-1321</strain>
    </source>
</reference>
<evidence type="ECO:0000313" key="3">
    <source>
        <dbReference type="EMBL" id="GLL05183.1"/>
    </source>
</evidence>
<dbReference type="GO" id="GO:0030246">
    <property type="term" value="F:carbohydrate binding"/>
    <property type="evidence" value="ECO:0007669"/>
    <property type="project" value="InterPro"/>
</dbReference>
<dbReference type="Gene3D" id="1.20.1050.60">
    <property type="entry name" value="alpha-1,2-mannosidase"/>
    <property type="match status" value="1"/>
</dbReference>
<dbReference type="GO" id="GO:0005975">
    <property type="term" value="P:carbohydrate metabolic process"/>
    <property type="evidence" value="ECO:0007669"/>
    <property type="project" value="InterPro"/>
</dbReference>
<feature type="chain" id="PRO_5040888896" description="F5/8 type C domain-containing protein" evidence="1">
    <location>
        <begin position="31"/>
        <end position="1073"/>
    </location>
</feature>
<dbReference type="GO" id="GO:0006516">
    <property type="term" value="P:glycoprotein catabolic process"/>
    <property type="evidence" value="ECO:0007669"/>
    <property type="project" value="TreeGrafter"/>
</dbReference>